<proteinExistence type="predicted"/>
<evidence type="ECO:0000313" key="1">
    <source>
        <dbReference type="EMBL" id="JAH36926.1"/>
    </source>
</evidence>
<dbReference type="EMBL" id="GBXM01071651">
    <property type="protein sequence ID" value="JAH36926.1"/>
    <property type="molecule type" value="Transcribed_RNA"/>
</dbReference>
<name>A0A0E9S6M7_ANGAN</name>
<reference evidence="1" key="1">
    <citation type="submission" date="2014-11" db="EMBL/GenBank/DDBJ databases">
        <authorList>
            <person name="Amaro Gonzalez C."/>
        </authorList>
    </citation>
    <scope>NUCLEOTIDE SEQUENCE</scope>
</reference>
<organism evidence="1">
    <name type="scientific">Anguilla anguilla</name>
    <name type="common">European freshwater eel</name>
    <name type="synonym">Muraena anguilla</name>
    <dbReference type="NCBI Taxonomy" id="7936"/>
    <lineage>
        <taxon>Eukaryota</taxon>
        <taxon>Metazoa</taxon>
        <taxon>Chordata</taxon>
        <taxon>Craniata</taxon>
        <taxon>Vertebrata</taxon>
        <taxon>Euteleostomi</taxon>
        <taxon>Actinopterygii</taxon>
        <taxon>Neopterygii</taxon>
        <taxon>Teleostei</taxon>
        <taxon>Anguilliformes</taxon>
        <taxon>Anguillidae</taxon>
        <taxon>Anguilla</taxon>
    </lineage>
</organism>
<sequence>MALYWLDHFHTFCRIFSFTCCPDAEFPMVFRVSRTIFVALTK</sequence>
<reference evidence="1" key="2">
    <citation type="journal article" date="2015" name="Fish Shellfish Immunol.">
        <title>Early steps in the European eel (Anguilla anguilla)-Vibrio vulnificus interaction in the gills: Role of the RtxA13 toxin.</title>
        <authorList>
            <person name="Callol A."/>
            <person name="Pajuelo D."/>
            <person name="Ebbesson L."/>
            <person name="Teles M."/>
            <person name="MacKenzie S."/>
            <person name="Amaro C."/>
        </authorList>
    </citation>
    <scope>NUCLEOTIDE SEQUENCE</scope>
</reference>
<accession>A0A0E9S6M7</accession>
<protein>
    <submittedName>
        <fullName evidence="1">Uncharacterized protein</fullName>
    </submittedName>
</protein>
<dbReference type="AlphaFoldDB" id="A0A0E9S6M7"/>